<evidence type="ECO:0000313" key="2">
    <source>
        <dbReference type="Proteomes" id="UP000235145"/>
    </source>
</evidence>
<organism evidence="1 2">
    <name type="scientific">Lactuca sativa</name>
    <name type="common">Garden lettuce</name>
    <dbReference type="NCBI Taxonomy" id="4236"/>
    <lineage>
        <taxon>Eukaryota</taxon>
        <taxon>Viridiplantae</taxon>
        <taxon>Streptophyta</taxon>
        <taxon>Embryophyta</taxon>
        <taxon>Tracheophyta</taxon>
        <taxon>Spermatophyta</taxon>
        <taxon>Magnoliopsida</taxon>
        <taxon>eudicotyledons</taxon>
        <taxon>Gunneridae</taxon>
        <taxon>Pentapetalae</taxon>
        <taxon>asterids</taxon>
        <taxon>campanulids</taxon>
        <taxon>Asterales</taxon>
        <taxon>Asteraceae</taxon>
        <taxon>Cichorioideae</taxon>
        <taxon>Cichorieae</taxon>
        <taxon>Lactucinae</taxon>
        <taxon>Lactuca</taxon>
    </lineage>
</organism>
<evidence type="ECO:0000313" key="1">
    <source>
        <dbReference type="EMBL" id="KAJ0197108.1"/>
    </source>
</evidence>
<accession>A0A9R1V2H4</accession>
<gene>
    <name evidence="1" type="ORF">LSAT_V11C700369780</name>
</gene>
<reference evidence="1 2" key="1">
    <citation type="journal article" date="2017" name="Nat. Commun.">
        <title>Genome assembly with in vitro proximity ligation data and whole-genome triplication in lettuce.</title>
        <authorList>
            <person name="Reyes-Chin-Wo S."/>
            <person name="Wang Z."/>
            <person name="Yang X."/>
            <person name="Kozik A."/>
            <person name="Arikit S."/>
            <person name="Song C."/>
            <person name="Xia L."/>
            <person name="Froenicke L."/>
            <person name="Lavelle D.O."/>
            <person name="Truco M.J."/>
            <person name="Xia R."/>
            <person name="Zhu S."/>
            <person name="Xu C."/>
            <person name="Xu H."/>
            <person name="Xu X."/>
            <person name="Cox K."/>
            <person name="Korf I."/>
            <person name="Meyers B.C."/>
            <person name="Michelmore R.W."/>
        </authorList>
    </citation>
    <scope>NUCLEOTIDE SEQUENCE [LARGE SCALE GENOMIC DNA]</scope>
    <source>
        <strain evidence="2">cv. Salinas</strain>
        <tissue evidence="1">Seedlings</tissue>
    </source>
</reference>
<proteinExistence type="predicted"/>
<dbReference type="EMBL" id="NBSK02000007">
    <property type="protein sequence ID" value="KAJ0197108.1"/>
    <property type="molecule type" value="Genomic_DNA"/>
</dbReference>
<dbReference type="Proteomes" id="UP000235145">
    <property type="component" value="Unassembled WGS sequence"/>
</dbReference>
<sequence length="148" mass="16747">MDKDALEAEPTVAPLINEKKSWYMIVKGMCFHPFHLKRVKSLTKGFKTPPTPAMIRAGEFLSSLGTEFPSCVKMTVKSQVTYGNLLSPLKTMNLKKNRIPIPHYSITRMAGYDTGLVVDMLKILDKGYSRSRTRQIESIFFEYLGPIA</sequence>
<keyword evidence="2" id="KW-1185">Reference proteome</keyword>
<comment type="caution">
    <text evidence="1">The sequence shown here is derived from an EMBL/GenBank/DDBJ whole genome shotgun (WGS) entry which is preliminary data.</text>
</comment>
<name>A0A9R1V2H4_LACSA</name>
<dbReference type="AlphaFoldDB" id="A0A9R1V2H4"/>
<protein>
    <submittedName>
        <fullName evidence="1">Uncharacterized protein</fullName>
    </submittedName>
</protein>